<dbReference type="GO" id="GO:0009306">
    <property type="term" value="P:protein secretion"/>
    <property type="evidence" value="ECO:0007669"/>
    <property type="project" value="InterPro"/>
</dbReference>
<evidence type="ECO:0000259" key="6">
    <source>
        <dbReference type="Pfam" id="PF04357"/>
    </source>
</evidence>
<evidence type="ECO:0000256" key="4">
    <source>
        <dbReference type="ARBA" id="ARBA00023136"/>
    </source>
</evidence>
<keyword evidence="3" id="KW-1133">Transmembrane helix</keyword>
<evidence type="ECO:0000256" key="1">
    <source>
        <dbReference type="ARBA" id="ARBA00004167"/>
    </source>
</evidence>
<protein>
    <submittedName>
        <fullName evidence="7">Translocation and assembly module protein TamB</fullName>
    </submittedName>
</protein>
<dbReference type="PANTHER" id="PTHR36985">
    <property type="entry name" value="TRANSLOCATION AND ASSEMBLY MODULE SUBUNIT TAMB"/>
    <property type="match status" value="1"/>
</dbReference>
<keyword evidence="4" id="KW-0472">Membrane</keyword>
<evidence type="ECO:0000256" key="3">
    <source>
        <dbReference type="ARBA" id="ARBA00022989"/>
    </source>
</evidence>
<gene>
    <name evidence="7" type="ORF">C5748_05995</name>
</gene>
<name>A0A2S9IUF2_9HYPH</name>
<comment type="caution">
    <text evidence="7">The sequence shown here is derived from an EMBL/GenBank/DDBJ whole genome shotgun (WGS) entry which is preliminary data.</text>
</comment>
<keyword evidence="2" id="KW-0812">Transmembrane</keyword>
<feature type="domain" description="Translocation and assembly module TamB C-terminal" evidence="6">
    <location>
        <begin position="1185"/>
        <end position="1533"/>
    </location>
</feature>
<evidence type="ECO:0000313" key="7">
    <source>
        <dbReference type="EMBL" id="PRD44159.1"/>
    </source>
</evidence>
<feature type="signal peptide" evidence="5">
    <location>
        <begin position="1"/>
        <end position="19"/>
    </location>
</feature>
<evidence type="ECO:0000256" key="2">
    <source>
        <dbReference type="ARBA" id="ARBA00022692"/>
    </source>
</evidence>
<keyword evidence="5" id="KW-0732">Signal</keyword>
<dbReference type="InterPro" id="IPR007452">
    <property type="entry name" value="TamB_C"/>
</dbReference>
<organism evidence="7 8">
    <name type="scientific">Phyllobacterium phragmitis</name>
    <dbReference type="NCBI Taxonomy" id="2670329"/>
    <lineage>
        <taxon>Bacteria</taxon>
        <taxon>Pseudomonadati</taxon>
        <taxon>Pseudomonadota</taxon>
        <taxon>Alphaproteobacteria</taxon>
        <taxon>Hyphomicrobiales</taxon>
        <taxon>Phyllobacteriaceae</taxon>
        <taxon>Phyllobacterium</taxon>
    </lineage>
</organism>
<dbReference type="EMBL" id="PVBR01000004">
    <property type="protein sequence ID" value="PRD44159.1"/>
    <property type="molecule type" value="Genomic_DNA"/>
</dbReference>
<evidence type="ECO:0000256" key="5">
    <source>
        <dbReference type="SAM" id="SignalP"/>
    </source>
</evidence>
<dbReference type="RefSeq" id="WP_105741044.1">
    <property type="nucleotide sequence ID" value="NZ_PVBR01000004.1"/>
</dbReference>
<keyword evidence="8" id="KW-1185">Reference proteome</keyword>
<sequence>MTKVLAIIAFFLFAFPAFAQDNAEEEKSYFLSFVEDKLSAPNRQINISNIQGVLSSEATIGSITIADRQGVWLRVTNAHIVWSRTALLTGRLSVQTLAADRIDVIRRPLPDDSLPTPESSSFSLPELPLAINLDQLDIAHLIFGQGVFGLASEVSATGRLRLEDGSLDSAFQVQRLDGPGGQFQLTAAYANETQNLNLDLKLSEPANGIVANLLKIEGRPPVDLTVAGSGPLSDLDLNLTLDAAGSRVLTGLLSLDRQDDGLNFRTDFRGPIAILVPPVFRDFFGAETTLAAHGLVKNAGGVRVDDIALNSAAMTLAASAETGSDGFLNRLRVNARVADPTGNRVILPVPGGETTVGSAALQVAFGDRPTNDWTGSLDIGDFATSNFASRAVALKMGGVAENLDLPTARHITFKVDGDVSGITSERADIAEALGERITLAIDGLWRAGTPVHLEQAEIAGNGLSVGLQGDINDYTFTGDIGIKADSIAPFSSLAGRDLAGRLDLQAKGTVQPISGAFDLALDGNATGMRTGTDVVDRIIAGETRIGGGLARSQAGFTARNFRIGNPQSEITANGTFSSKSADFDFGVNLADLELLSERASGRLTVKGSAKGENDLIALALRGDVPQGTLAGRRLSDADINFNGSLDKGELSGRVQGLAFLNGERVDLSTLLAVVGGEKRLTDLSFNAGGTRISGGVTQTANGLYQGKLALDANDVSTAAALLLIEATGTAKADISLDQEGGRQNADIQASIRDLKANGTSIGTADIAANLRDIFNVPAANGTVSGSNIAIAGQMIESLEAKAAQTGSKTDFTANSKLKNGTTAAVRGSLEPQNGGYLLSLGSADLRQGELAARLAQPATVNVRGRNISFGDILLDVGSGRVTLRGEAADALNLSVAIRDLPLAIANTVRPDLGLGGTVNGTANITGTRARPDVTFDLDARSVTAAQLRQAGIDALQLEARGTSTADRLNVDGRVTGSNGLDARVTGGVPLGQGGDLALDVNLASLPLAALNGIAKGQDLAGTISGTARVTGPLRNPAAEFNVNGAGLAAKPLRDNGLAPLSLRAAGRYADKAVDLSSVNVEGPQGLTLSGSGRVPLSGSGLGVDVTGSVPLALADRFLADRGGQASGTLSLTANVSGSFDKPAIRGMFSTSGARLADPQTNVQLQNINIMGSMDGQTVTIRSATAGLSTGGSINANGTVSIDASANFPADIRITFNRARYADGNLIVATVNGGLAITGPLMRDPLISGRIDVERAEISVPESLGGGAANIDVKHIHTPPAVERTLERARVESRGVPKPTARPSVVRLDVEVNAPNKIFVRGRGLDVELGGSVRLTGPVTDIRPVGAFDLRRGRLGILGQRITFDEGQVTLVGDLNPQLNFVARSERSDIVVLITVTGTVDDLDITFSSQPELPQDEVLARLIFDRSINDLSAFQIAQLAAAAAELAGGKNTSLLGNLRRGTGLDDLDIVTDSKGNAGVRAGRYIRENVYLGVEAGAGGNTKGTINLDITKNLKAKGALGTRDSSIGLFYEKDY</sequence>
<accession>A0A2S9IUF2</accession>
<dbReference type="PANTHER" id="PTHR36985:SF1">
    <property type="entry name" value="TRANSLOCATION AND ASSEMBLY MODULE SUBUNIT TAMB"/>
    <property type="match status" value="1"/>
</dbReference>
<comment type="subcellular location">
    <subcellularLocation>
        <location evidence="1">Membrane</location>
        <topology evidence="1">Single-pass membrane protein</topology>
    </subcellularLocation>
</comment>
<evidence type="ECO:0000313" key="8">
    <source>
        <dbReference type="Proteomes" id="UP000239434"/>
    </source>
</evidence>
<dbReference type="GO" id="GO:0005886">
    <property type="term" value="C:plasma membrane"/>
    <property type="evidence" value="ECO:0007669"/>
    <property type="project" value="InterPro"/>
</dbReference>
<feature type="chain" id="PRO_5015393074" evidence="5">
    <location>
        <begin position="20"/>
        <end position="1533"/>
    </location>
</feature>
<proteinExistence type="predicted"/>
<reference evidence="7 8" key="1">
    <citation type="submission" date="2018-02" db="EMBL/GenBank/DDBJ databases">
        <title>The draft genome of Phyllobacterium sp. 1N-3.</title>
        <authorList>
            <person name="Liu L."/>
            <person name="Li L."/>
            <person name="Zhang X."/>
            <person name="Wang T."/>
            <person name="Liang L."/>
        </authorList>
    </citation>
    <scope>NUCLEOTIDE SEQUENCE [LARGE SCALE GENOMIC DNA]</scope>
    <source>
        <strain evidence="7 8">1N-3</strain>
    </source>
</reference>
<dbReference type="Pfam" id="PF04357">
    <property type="entry name" value="TamB"/>
    <property type="match status" value="1"/>
</dbReference>
<dbReference type="Proteomes" id="UP000239434">
    <property type="component" value="Unassembled WGS sequence"/>
</dbReference>